<evidence type="ECO:0008006" key="4">
    <source>
        <dbReference type="Google" id="ProtNLM"/>
    </source>
</evidence>
<proteinExistence type="predicted"/>
<name>A0ABP5LC22_9ACTN</name>
<evidence type="ECO:0000313" key="2">
    <source>
        <dbReference type="EMBL" id="GAA2143858.1"/>
    </source>
</evidence>
<comment type="caution">
    <text evidence="2">The sequence shown here is derived from an EMBL/GenBank/DDBJ whole genome shotgun (WGS) entry which is preliminary data.</text>
</comment>
<feature type="compositionally biased region" description="Basic and acidic residues" evidence="1">
    <location>
        <begin position="8"/>
        <end position="23"/>
    </location>
</feature>
<sequence>MFKQLRKLASDRPDASDADDPDRGWREILIPAAVQGAVFAAVKAATQRTRAQAFREATGHWPAGH</sequence>
<evidence type="ECO:0000313" key="3">
    <source>
        <dbReference type="Proteomes" id="UP001501020"/>
    </source>
</evidence>
<reference evidence="3" key="1">
    <citation type="journal article" date="2019" name="Int. J. Syst. Evol. Microbiol.">
        <title>The Global Catalogue of Microorganisms (GCM) 10K type strain sequencing project: providing services to taxonomists for standard genome sequencing and annotation.</title>
        <authorList>
            <consortium name="The Broad Institute Genomics Platform"/>
            <consortium name="The Broad Institute Genome Sequencing Center for Infectious Disease"/>
            <person name="Wu L."/>
            <person name="Ma J."/>
        </authorList>
    </citation>
    <scope>NUCLEOTIDE SEQUENCE [LARGE SCALE GENOMIC DNA]</scope>
    <source>
        <strain evidence="3">JCM 13850</strain>
    </source>
</reference>
<dbReference type="Proteomes" id="UP001501020">
    <property type="component" value="Unassembled WGS sequence"/>
</dbReference>
<dbReference type="RefSeq" id="WP_344269826.1">
    <property type="nucleotide sequence ID" value="NZ_BAAAMR010000037.1"/>
</dbReference>
<evidence type="ECO:0000256" key="1">
    <source>
        <dbReference type="SAM" id="MobiDB-lite"/>
    </source>
</evidence>
<dbReference type="EMBL" id="BAAAMR010000037">
    <property type="protein sequence ID" value="GAA2143858.1"/>
    <property type="molecule type" value="Genomic_DNA"/>
</dbReference>
<feature type="region of interest" description="Disordered" evidence="1">
    <location>
        <begin position="1"/>
        <end position="23"/>
    </location>
</feature>
<dbReference type="InterPro" id="IPR025329">
    <property type="entry name" value="DUF4235"/>
</dbReference>
<dbReference type="Pfam" id="PF14019">
    <property type="entry name" value="DUF4235"/>
    <property type="match status" value="1"/>
</dbReference>
<accession>A0ABP5LC22</accession>
<keyword evidence="3" id="KW-1185">Reference proteome</keyword>
<protein>
    <recommendedName>
        <fullName evidence="4">DUF4235 domain-containing protein</fullName>
    </recommendedName>
</protein>
<gene>
    <name evidence="2" type="ORF">GCM10009727_43170</name>
</gene>
<organism evidence="2 3">
    <name type="scientific">Actinomadura napierensis</name>
    <dbReference type="NCBI Taxonomy" id="267854"/>
    <lineage>
        <taxon>Bacteria</taxon>
        <taxon>Bacillati</taxon>
        <taxon>Actinomycetota</taxon>
        <taxon>Actinomycetes</taxon>
        <taxon>Streptosporangiales</taxon>
        <taxon>Thermomonosporaceae</taxon>
        <taxon>Actinomadura</taxon>
    </lineage>
</organism>